<protein>
    <submittedName>
        <fullName evidence="1">Uncharacterized protein</fullName>
    </submittedName>
</protein>
<comment type="caution">
    <text evidence="1">The sequence shown here is derived from an EMBL/GenBank/DDBJ whole genome shotgun (WGS) entry which is preliminary data.</text>
</comment>
<evidence type="ECO:0000313" key="1">
    <source>
        <dbReference type="EMBL" id="KAG2266325.1"/>
    </source>
</evidence>
<organism evidence="1 2">
    <name type="scientific">Brassica carinata</name>
    <name type="common">Ethiopian mustard</name>
    <name type="synonym">Abyssinian cabbage</name>
    <dbReference type="NCBI Taxonomy" id="52824"/>
    <lineage>
        <taxon>Eukaryota</taxon>
        <taxon>Viridiplantae</taxon>
        <taxon>Streptophyta</taxon>
        <taxon>Embryophyta</taxon>
        <taxon>Tracheophyta</taxon>
        <taxon>Spermatophyta</taxon>
        <taxon>Magnoliopsida</taxon>
        <taxon>eudicotyledons</taxon>
        <taxon>Gunneridae</taxon>
        <taxon>Pentapetalae</taxon>
        <taxon>rosids</taxon>
        <taxon>malvids</taxon>
        <taxon>Brassicales</taxon>
        <taxon>Brassicaceae</taxon>
        <taxon>Brassiceae</taxon>
        <taxon>Brassica</taxon>
    </lineage>
</organism>
<accession>A0A8X7U4T7</accession>
<reference evidence="1 2" key="1">
    <citation type="submission" date="2020-02" db="EMBL/GenBank/DDBJ databases">
        <authorList>
            <person name="Ma Q."/>
            <person name="Huang Y."/>
            <person name="Song X."/>
            <person name="Pei D."/>
        </authorList>
    </citation>
    <scope>NUCLEOTIDE SEQUENCE [LARGE SCALE GENOMIC DNA]</scope>
    <source>
        <strain evidence="1">Sxm20200214</strain>
        <tissue evidence="1">Leaf</tissue>
    </source>
</reference>
<dbReference type="PANTHER" id="PTHR46043:SF2">
    <property type="entry name" value="ARM REPEAT SUPERFAMILY PROTEIN"/>
    <property type="match status" value="1"/>
</dbReference>
<dbReference type="OrthoDB" id="7537227at2759"/>
<evidence type="ECO:0000313" key="2">
    <source>
        <dbReference type="Proteomes" id="UP000886595"/>
    </source>
</evidence>
<proteinExistence type="predicted"/>
<dbReference type="AlphaFoldDB" id="A0A8X7U4T7"/>
<keyword evidence="2" id="KW-1185">Reference proteome</keyword>
<dbReference type="Proteomes" id="UP000886595">
    <property type="component" value="Unassembled WGS sequence"/>
</dbReference>
<dbReference type="PANTHER" id="PTHR46043">
    <property type="entry name" value="ARM REPEAT SUPERFAMILY PROTEIN"/>
    <property type="match status" value="1"/>
</dbReference>
<dbReference type="EMBL" id="JAAMPC010000014">
    <property type="protein sequence ID" value="KAG2266325.1"/>
    <property type="molecule type" value="Genomic_DNA"/>
</dbReference>
<name>A0A8X7U4T7_BRACI</name>
<gene>
    <name evidence="1" type="ORF">Bca52824_073404</name>
</gene>
<sequence>MQRDLDMASSSLSTRISDLDLLLRSGVFHQNTIVLSLPNPTSDKDNIAFFIRDLFTRIQIGGTEFKKKRSIISFGSSLKERNPQKS</sequence>